<protein>
    <recommendedName>
        <fullName evidence="6">Tagatose-6-phosphate kinase</fullName>
        <ecNumber evidence="6">2.7.1.144</ecNumber>
    </recommendedName>
</protein>
<proteinExistence type="inferred from homology"/>
<dbReference type="EC" id="2.7.1.144" evidence="6"/>
<keyword evidence="9" id="KW-1185">Reference proteome</keyword>
<dbReference type="GO" id="GO:0005524">
    <property type="term" value="F:ATP binding"/>
    <property type="evidence" value="ECO:0007669"/>
    <property type="project" value="UniProtKB-KW"/>
</dbReference>
<dbReference type="Pfam" id="PF00294">
    <property type="entry name" value="PfkB"/>
    <property type="match status" value="1"/>
</dbReference>
<evidence type="ECO:0000256" key="4">
    <source>
        <dbReference type="ARBA" id="ARBA00022777"/>
    </source>
</evidence>
<dbReference type="AlphaFoldDB" id="A0AA47B4K2"/>
<evidence type="ECO:0000259" key="7">
    <source>
        <dbReference type="Pfam" id="PF00294"/>
    </source>
</evidence>
<organism evidence="8 9">
    <name type="scientific">Lactobacillus helsingborgensis</name>
    <dbReference type="NCBI Taxonomy" id="1218494"/>
    <lineage>
        <taxon>Bacteria</taxon>
        <taxon>Bacillati</taxon>
        <taxon>Bacillota</taxon>
        <taxon>Bacilli</taxon>
        <taxon>Lactobacillales</taxon>
        <taxon>Lactobacillaceae</taxon>
        <taxon>Lactobacillus</taxon>
    </lineage>
</organism>
<comment type="similarity">
    <text evidence="6">Belongs to the carbohydrate kinase PfkB family. LacC subfamily.</text>
</comment>
<dbReference type="RefSeq" id="WP_046326626.1">
    <property type="nucleotide sequence ID" value="NZ_CP084389.1"/>
</dbReference>
<sequence length="317" mass="36004">MIHLICPNPAIDRTLLFKKIVRDKPNRPLKMKEVPGGKGFNVAYALSFDHDVDFKIHTILGGKYGEHFIQLADYYHYPIVRTAVDTNTRLCHILVDESDRSLILSQEYGFKLNRRLFNSFTNTLLDSVKNGDYIVFSGSLMQGMPETYISDVDEQLQQRGVKARMVIDTSGAPLRQAYKLAPYMIKINNEEILDIFPQKKLETIQDYLHLLQSDVDPAISNFIITLGGKGAIGRIGHKYLYGYSQPVEVKNPNASGDFFLGRFMHGLARKEEEMTILREALAFSTSNVENWFPEVTPKQLANAKIEIQDLELGAKTK</sequence>
<accession>A0AA47B4K2</accession>
<evidence type="ECO:0000313" key="9">
    <source>
        <dbReference type="Proteomes" id="UP001164557"/>
    </source>
</evidence>
<dbReference type="EMBL" id="CP084389">
    <property type="protein sequence ID" value="UZX29853.1"/>
    <property type="molecule type" value="Genomic_DNA"/>
</dbReference>
<dbReference type="Gene3D" id="3.40.1190.20">
    <property type="match status" value="1"/>
</dbReference>
<evidence type="ECO:0000256" key="2">
    <source>
        <dbReference type="ARBA" id="ARBA00022679"/>
    </source>
</evidence>
<dbReference type="Proteomes" id="UP001164557">
    <property type="component" value="Chromosome"/>
</dbReference>
<dbReference type="SUPFAM" id="SSF53613">
    <property type="entry name" value="Ribokinase-like"/>
    <property type="match status" value="1"/>
</dbReference>
<dbReference type="PANTHER" id="PTHR46566">
    <property type="entry name" value="1-PHOSPHOFRUCTOKINASE-RELATED"/>
    <property type="match status" value="1"/>
</dbReference>
<name>A0AA47B4K2_9LACO</name>
<dbReference type="InterPro" id="IPR017583">
    <property type="entry name" value="Tagatose/fructose_Pkinase"/>
</dbReference>
<evidence type="ECO:0000256" key="5">
    <source>
        <dbReference type="ARBA" id="ARBA00022840"/>
    </source>
</evidence>
<comment type="catalytic activity">
    <reaction evidence="6">
        <text>D-tagatofuranose 6-phosphate + ATP = D-tagatofuranose 1,6-bisphosphate + ADP + H(+)</text>
        <dbReference type="Rhea" id="RHEA:12420"/>
        <dbReference type="ChEBI" id="CHEBI:15378"/>
        <dbReference type="ChEBI" id="CHEBI:30616"/>
        <dbReference type="ChEBI" id="CHEBI:58694"/>
        <dbReference type="ChEBI" id="CHEBI:58695"/>
        <dbReference type="ChEBI" id="CHEBI:456216"/>
        <dbReference type="EC" id="2.7.1.144"/>
    </reaction>
</comment>
<keyword evidence="5 6" id="KW-0067">ATP-binding</keyword>
<dbReference type="InterPro" id="IPR011611">
    <property type="entry name" value="PfkB_dom"/>
</dbReference>
<evidence type="ECO:0000256" key="6">
    <source>
        <dbReference type="PIRNR" id="PIRNR000535"/>
    </source>
</evidence>
<comment type="pathway">
    <text evidence="6">Carbohydrate metabolism; D-tagatose 6-phosphate degradation; D-glyceraldehyde 3-phosphate and glycerone phosphate from D-tagatose 6-phosphate: step 1/2.</text>
</comment>
<dbReference type="InterPro" id="IPR029056">
    <property type="entry name" value="Ribokinase-like"/>
</dbReference>
<evidence type="ECO:0000256" key="3">
    <source>
        <dbReference type="ARBA" id="ARBA00022741"/>
    </source>
</evidence>
<keyword evidence="3 6" id="KW-0547">Nucleotide-binding</keyword>
<keyword evidence="4 8" id="KW-0418">Kinase</keyword>
<gene>
    <name evidence="8" type="ORF">LDX53_01040</name>
</gene>
<dbReference type="GO" id="GO:0005988">
    <property type="term" value="P:lactose metabolic process"/>
    <property type="evidence" value="ECO:0007669"/>
    <property type="project" value="UniProtKB-KW"/>
</dbReference>
<dbReference type="GO" id="GO:0009024">
    <property type="term" value="F:tagatose-6-phosphate kinase activity"/>
    <property type="evidence" value="ECO:0007669"/>
    <property type="project" value="UniProtKB-EC"/>
</dbReference>
<keyword evidence="6" id="KW-0423">Lactose metabolism</keyword>
<keyword evidence="2 6" id="KW-0808">Transferase</keyword>
<comment type="similarity">
    <text evidence="1">Belongs to the carbohydrate kinase pfkB family.</text>
</comment>
<evidence type="ECO:0000256" key="1">
    <source>
        <dbReference type="ARBA" id="ARBA00005380"/>
    </source>
</evidence>
<feature type="domain" description="Carbohydrate kinase PfkB" evidence="7">
    <location>
        <begin position="17"/>
        <end position="284"/>
    </location>
</feature>
<dbReference type="PIRSF" id="PIRSF000535">
    <property type="entry name" value="1PFK/6PFK/LacC"/>
    <property type="match status" value="1"/>
</dbReference>
<evidence type="ECO:0000313" key="8">
    <source>
        <dbReference type="EMBL" id="UZX29853.1"/>
    </source>
</evidence>
<reference evidence="8" key="1">
    <citation type="submission" date="2021-09" db="EMBL/GenBank/DDBJ databases">
        <title>Lactobacillus species from Apis mellifera, Switzerland.</title>
        <authorList>
            <person name="Pfister J."/>
            <person name="Brown A."/>
            <person name="Neumann P."/>
            <person name="Collaud A."/>
            <person name="Retschnig G."/>
            <person name="Perreten V."/>
        </authorList>
    </citation>
    <scope>NUCLEOTIDE SEQUENCE</scope>
    <source>
        <strain evidence="8">IBH002</strain>
    </source>
</reference>
<dbReference type="PANTHER" id="PTHR46566:SF2">
    <property type="entry name" value="ATP-DEPENDENT 6-PHOSPHOFRUCTOKINASE ISOZYME 2"/>
    <property type="match status" value="1"/>
</dbReference>